<keyword evidence="15 19" id="KW-0324">Glycolysis</keyword>
<dbReference type="GO" id="GO:0016301">
    <property type="term" value="F:kinase activity"/>
    <property type="evidence" value="ECO:0007669"/>
    <property type="project" value="UniProtKB-KW"/>
</dbReference>
<dbReference type="Gene3D" id="2.40.33.10">
    <property type="entry name" value="PK beta-barrel domain-like"/>
    <property type="match status" value="1"/>
</dbReference>
<evidence type="ECO:0000313" key="23">
    <source>
        <dbReference type="Proteomes" id="UP000318080"/>
    </source>
</evidence>
<evidence type="ECO:0000256" key="13">
    <source>
        <dbReference type="ARBA" id="ARBA00022842"/>
    </source>
</evidence>
<dbReference type="Gene3D" id="3.40.1380.20">
    <property type="entry name" value="Pyruvate kinase, C-terminal domain"/>
    <property type="match status" value="1"/>
</dbReference>
<evidence type="ECO:0000256" key="8">
    <source>
        <dbReference type="ARBA" id="ARBA00022679"/>
    </source>
</evidence>
<keyword evidence="16 22" id="KW-0670">Pyruvate</keyword>
<evidence type="ECO:0000256" key="5">
    <source>
        <dbReference type="ARBA" id="ARBA00011881"/>
    </source>
</evidence>
<dbReference type="InterPro" id="IPR040442">
    <property type="entry name" value="Pyrv_kinase-like_dom_sf"/>
</dbReference>
<evidence type="ECO:0000256" key="1">
    <source>
        <dbReference type="ARBA" id="ARBA00001946"/>
    </source>
</evidence>
<keyword evidence="23" id="KW-1185">Reference proteome</keyword>
<gene>
    <name evidence="22" type="primary">pyk</name>
    <name evidence="22" type="ORF">EJK80_00640</name>
</gene>
<protein>
    <recommendedName>
        <fullName evidence="7 18">Pyruvate kinase</fullName>
        <ecNumber evidence="6 18">2.7.1.40</ecNumber>
    </recommendedName>
</protein>
<dbReference type="Pfam" id="PF02887">
    <property type="entry name" value="PK_C"/>
    <property type="match status" value="1"/>
</dbReference>
<dbReference type="Pfam" id="PF00224">
    <property type="entry name" value="PK"/>
    <property type="match status" value="1"/>
</dbReference>
<dbReference type="GO" id="GO:0005524">
    <property type="term" value="F:ATP binding"/>
    <property type="evidence" value="ECO:0007669"/>
    <property type="project" value="UniProtKB-KW"/>
</dbReference>
<keyword evidence="8 19" id="KW-0808">Transferase</keyword>
<keyword evidence="12" id="KW-0067">ATP-binding</keyword>
<dbReference type="GO" id="GO:0000287">
    <property type="term" value="F:magnesium ion binding"/>
    <property type="evidence" value="ECO:0007669"/>
    <property type="project" value="UniProtKB-UniRule"/>
</dbReference>
<evidence type="ECO:0000256" key="3">
    <source>
        <dbReference type="ARBA" id="ARBA00004997"/>
    </source>
</evidence>
<dbReference type="InterPro" id="IPR015813">
    <property type="entry name" value="Pyrv/PenolPyrv_kinase-like_dom"/>
</dbReference>
<accession>A0A540RA70</accession>
<dbReference type="SUPFAM" id="SSF51621">
    <property type="entry name" value="Phosphoenolpyruvate/pyruvate domain"/>
    <property type="match status" value="1"/>
</dbReference>
<comment type="caution">
    <text evidence="22">The sequence shown here is derived from an EMBL/GenBank/DDBJ whole genome shotgun (WGS) entry which is preliminary data.</text>
</comment>
<reference evidence="22 23" key="1">
    <citation type="submission" date="2019-06" db="EMBL/GenBank/DDBJ databases">
        <title>Draft genome of C. phoceense Strain 272.</title>
        <authorList>
            <person name="Pacheco L.G.C."/>
            <person name="Barberis C.M."/>
            <person name="Almuzara M.N."/>
            <person name="Traglia G.M."/>
            <person name="Santos C.S."/>
            <person name="Rocha D.J.P.G."/>
            <person name="Aguiar E.R.G.R."/>
            <person name="Vay C.A."/>
        </authorList>
    </citation>
    <scope>NUCLEOTIDE SEQUENCE [LARGE SCALE GENOMIC DNA]</scope>
    <source>
        <strain evidence="22 23">272</strain>
    </source>
</reference>
<evidence type="ECO:0000256" key="6">
    <source>
        <dbReference type="ARBA" id="ARBA00012142"/>
    </source>
</evidence>
<dbReference type="NCBIfam" id="NF004491">
    <property type="entry name" value="PRK05826.1"/>
    <property type="match status" value="1"/>
</dbReference>
<organism evidence="22 23">
    <name type="scientific">Corynebacterium phoceense</name>
    <dbReference type="NCBI Taxonomy" id="1686286"/>
    <lineage>
        <taxon>Bacteria</taxon>
        <taxon>Bacillati</taxon>
        <taxon>Actinomycetota</taxon>
        <taxon>Actinomycetes</taxon>
        <taxon>Mycobacteriales</taxon>
        <taxon>Corynebacteriaceae</taxon>
        <taxon>Corynebacterium</taxon>
    </lineage>
</organism>
<dbReference type="InterPro" id="IPR015795">
    <property type="entry name" value="Pyrv_Knase_C"/>
</dbReference>
<dbReference type="Gene3D" id="3.20.20.60">
    <property type="entry name" value="Phosphoenolpyruvate-binding domains"/>
    <property type="match status" value="1"/>
</dbReference>
<evidence type="ECO:0000259" key="20">
    <source>
        <dbReference type="Pfam" id="PF00224"/>
    </source>
</evidence>
<dbReference type="EC" id="2.7.1.40" evidence="6 18"/>
<keyword evidence="9" id="KW-0479">Metal-binding</keyword>
<dbReference type="FunFam" id="2.40.33.10:FF:000001">
    <property type="entry name" value="Pyruvate kinase"/>
    <property type="match status" value="1"/>
</dbReference>
<dbReference type="InterPro" id="IPR001697">
    <property type="entry name" value="Pyr_Knase"/>
</dbReference>
<dbReference type="InterPro" id="IPR015806">
    <property type="entry name" value="Pyrv_Knase_insert_dom_sf"/>
</dbReference>
<dbReference type="NCBIfam" id="TIGR01064">
    <property type="entry name" value="pyruv_kin"/>
    <property type="match status" value="1"/>
</dbReference>
<name>A0A540RA70_9CORY</name>
<keyword evidence="10" id="KW-0547">Nucleotide-binding</keyword>
<dbReference type="GO" id="GO:0004743">
    <property type="term" value="F:pyruvate kinase activity"/>
    <property type="evidence" value="ECO:0007669"/>
    <property type="project" value="UniProtKB-UniRule"/>
</dbReference>
<comment type="cofactor">
    <cofactor evidence="1">
        <name>Mg(2+)</name>
        <dbReference type="ChEBI" id="CHEBI:18420"/>
    </cofactor>
</comment>
<dbReference type="GO" id="GO:0030955">
    <property type="term" value="F:potassium ion binding"/>
    <property type="evidence" value="ECO:0007669"/>
    <property type="project" value="UniProtKB-UniRule"/>
</dbReference>
<evidence type="ECO:0000256" key="18">
    <source>
        <dbReference type="NCBIfam" id="TIGR01064"/>
    </source>
</evidence>
<dbReference type="PRINTS" id="PR01050">
    <property type="entry name" value="PYRUVTKNASE"/>
</dbReference>
<dbReference type="NCBIfam" id="NF004978">
    <property type="entry name" value="PRK06354.1"/>
    <property type="match status" value="1"/>
</dbReference>
<evidence type="ECO:0000256" key="16">
    <source>
        <dbReference type="ARBA" id="ARBA00023317"/>
    </source>
</evidence>
<evidence type="ECO:0000256" key="19">
    <source>
        <dbReference type="RuleBase" id="RU000504"/>
    </source>
</evidence>
<dbReference type="PANTHER" id="PTHR11817">
    <property type="entry name" value="PYRUVATE KINASE"/>
    <property type="match status" value="1"/>
</dbReference>
<evidence type="ECO:0000256" key="7">
    <source>
        <dbReference type="ARBA" id="ARBA00018587"/>
    </source>
</evidence>
<sequence>MLDRRTKIVCTLGPAVASKDGILRLVQDGMDVARLNMSHGDPEDHEKNYKWVREATDETGRAVGILADLQGPKIRLGRFKNTEEMWNNGEIVRITVDDVEGTHDRVSTTYKNLAQDAKPGDRLLIDDGKVAVVCKEVDGNDVVCEVVEGGPVSNNKGVSLPGMDISVPALSEKDIRDLRFALNLGVDLVALSFVRSPADVDLVHQIMDEEGRRVPVIAKLEKPEAVDALESIVLAFDAIMIARGDLGVEVPLEQVPLFQKRAIQIARENAKPVIVATQMLDSMINNLRPTRAEASDVANAVLDGADAVMLSGETSVGIDPQNVVRTMGRIVSSAETDGTVPPLSHVPRTKRGIVSYSARDIAERLNAKAIVAFTTSGDTAKRVARLHSHLPLLAFTPYPEVRSQLALTWGAETFLTPSVESTDDMMAAIDEALLAMDRYNEGDMVVVIAGTPPGIAGNTNMVQVHTLGETTKMK</sequence>
<evidence type="ECO:0000256" key="2">
    <source>
        <dbReference type="ARBA" id="ARBA00001958"/>
    </source>
</evidence>
<dbReference type="PROSITE" id="PS00110">
    <property type="entry name" value="PYRUVATE_KINASE"/>
    <property type="match status" value="1"/>
</dbReference>
<keyword evidence="11 19" id="KW-0418">Kinase</keyword>
<evidence type="ECO:0000256" key="17">
    <source>
        <dbReference type="ARBA" id="ARBA00048152"/>
    </source>
</evidence>
<evidence type="ECO:0000256" key="14">
    <source>
        <dbReference type="ARBA" id="ARBA00022958"/>
    </source>
</evidence>
<comment type="subunit">
    <text evidence="5">Homotetramer.</text>
</comment>
<dbReference type="InterPro" id="IPR015793">
    <property type="entry name" value="Pyrv_Knase_brl"/>
</dbReference>
<evidence type="ECO:0000313" key="22">
    <source>
        <dbReference type="EMBL" id="TQE44633.1"/>
    </source>
</evidence>
<evidence type="ECO:0000256" key="9">
    <source>
        <dbReference type="ARBA" id="ARBA00022723"/>
    </source>
</evidence>
<comment type="similarity">
    <text evidence="4 19">Belongs to the pyruvate kinase family.</text>
</comment>
<evidence type="ECO:0000259" key="21">
    <source>
        <dbReference type="Pfam" id="PF02887"/>
    </source>
</evidence>
<evidence type="ECO:0000256" key="11">
    <source>
        <dbReference type="ARBA" id="ARBA00022777"/>
    </source>
</evidence>
<dbReference type="FunFam" id="3.40.1380.20:FF:000009">
    <property type="entry name" value="Pyruvate kinase"/>
    <property type="match status" value="1"/>
</dbReference>
<dbReference type="InterPro" id="IPR011037">
    <property type="entry name" value="Pyrv_Knase-like_insert_dom_sf"/>
</dbReference>
<proteinExistence type="inferred from homology"/>
<keyword evidence="13 19" id="KW-0460">Magnesium</keyword>
<dbReference type="InterPro" id="IPR036918">
    <property type="entry name" value="Pyrv_Knase_C_sf"/>
</dbReference>
<dbReference type="SUPFAM" id="SSF50800">
    <property type="entry name" value="PK beta-barrel domain-like"/>
    <property type="match status" value="1"/>
</dbReference>
<dbReference type="InterPro" id="IPR018209">
    <property type="entry name" value="Pyrv_Knase_AS"/>
</dbReference>
<comment type="cofactor">
    <cofactor evidence="2">
        <name>K(+)</name>
        <dbReference type="ChEBI" id="CHEBI:29103"/>
    </cofactor>
</comment>
<keyword evidence="14" id="KW-0630">Potassium</keyword>
<evidence type="ECO:0000256" key="4">
    <source>
        <dbReference type="ARBA" id="ARBA00008663"/>
    </source>
</evidence>
<dbReference type="SUPFAM" id="SSF52935">
    <property type="entry name" value="PK C-terminal domain-like"/>
    <property type="match status" value="1"/>
</dbReference>
<evidence type="ECO:0000256" key="10">
    <source>
        <dbReference type="ARBA" id="ARBA00022741"/>
    </source>
</evidence>
<feature type="domain" description="Pyruvate kinase barrel" evidence="20">
    <location>
        <begin position="4"/>
        <end position="323"/>
    </location>
</feature>
<comment type="pathway">
    <text evidence="3 19">Carbohydrate degradation; glycolysis; pyruvate from D-glyceraldehyde 3-phosphate: step 5/5.</text>
</comment>
<dbReference type="UniPathway" id="UPA00109">
    <property type="reaction ID" value="UER00188"/>
</dbReference>
<dbReference type="STRING" id="1686286.GCA_900092335_02215"/>
<comment type="catalytic activity">
    <reaction evidence="17 19">
        <text>pyruvate + ATP = phosphoenolpyruvate + ADP + H(+)</text>
        <dbReference type="Rhea" id="RHEA:18157"/>
        <dbReference type="ChEBI" id="CHEBI:15361"/>
        <dbReference type="ChEBI" id="CHEBI:15378"/>
        <dbReference type="ChEBI" id="CHEBI:30616"/>
        <dbReference type="ChEBI" id="CHEBI:58702"/>
        <dbReference type="ChEBI" id="CHEBI:456216"/>
        <dbReference type="EC" id="2.7.1.40"/>
    </reaction>
</comment>
<evidence type="ECO:0000256" key="12">
    <source>
        <dbReference type="ARBA" id="ARBA00022840"/>
    </source>
</evidence>
<dbReference type="AlphaFoldDB" id="A0A540RA70"/>
<feature type="domain" description="Pyruvate kinase C-terminal" evidence="21">
    <location>
        <begin position="354"/>
        <end position="465"/>
    </location>
</feature>
<dbReference type="Proteomes" id="UP000318080">
    <property type="component" value="Unassembled WGS sequence"/>
</dbReference>
<dbReference type="NCBIfam" id="NF004886">
    <property type="entry name" value="PRK06247.1"/>
    <property type="match status" value="1"/>
</dbReference>
<evidence type="ECO:0000256" key="15">
    <source>
        <dbReference type="ARBA" id="ARBA00023152"/>
    </source>
</evidence>
<dbReference type="EMBL" id="VHIR01000001">
    <property type="protein sequence ID" value="TQE44633.1"/>
    <property type="molecule type" value="Genomic_DNA"/>
</dbReference>